<dbReference type="EnsemblProtists" id="EKX35687">
    <property type="protein sequence ID" value="EKX35687"/>
    <property type="gene ID" value="GUITHDRAFT_146322"/>
</dbReference>
<protein>
    <submittedName>
        <fullName evidence="2 3">Uncharacterized protein</fullName>
    </submittedName>
</protein>
<dbReference type="AlphaFoldDB" id="L1IHV4"/>
<feature type="compositionally biased region" description="Polar residues" evidence="1">
    <location>
        <begin position="401"/>
        <end position="410"/>
    </location>
</feature>
<feature type="region of interest" description="Disordered" evidence="1">
    <location>
        <begin position="391"/>
        <end position="418"/>
    </location>
</feature>
<evidence type="ECO:0000313" key="4">
    <source>
        <dbReference type="Proteomes" id="UP000011087"/>
    </source>
</evidence>
<reference evidence="2 4" key="1">
    <citation type="journal article" date="2012" name="Nature">
        <title>Algal genomes reveal evolutionary mosaicism and the fate of nucleomorphs.</title>
        <authorList>
            <consortium name="DOE Joint Genome Institute"/>
            <person name="Curtis B.A."/>
            <person name="Tanifuji G."/>
            <person name="Burki F."/>
            <person name="Gruber A."/>
            <person name="Irimia M."/>
            <person name="Maruyama S."/>
            <person name="Arias M.C."/>
            <person name="Ball S.G."/>
            <person name="Gile G.H."/>
            <person name="Hirakawa Y."/>
            <person name="Hopkins J.F."/>
            <person name="Kuo A."/>
            <person name="Rensing S.A."/>
            <person name="Schmutz J."/>
            <person name="Symeonidi A."/>
            <person name="Elias M."/>
            <person name="Eveleigh R.J."/>
            <person name="Herman E.K."/>
            <person name="Klute M.J."/>
            <person name="Nakayama T."/>
            <person name="Obornik M."/>
            <person name="Reyes-Prieto A."/>
            <person name="Armbrust E.V."/>
            <person name="Aves S.J."/>
            <person name="Beiko R.G."/>
            <person name="Coutinho P."/>
            <person name="Dacks J.B."/>
            <person name="Durnford D.G."/>
            <person name="Fast N.M."/>
            <person name="Green B.R."/>
            <person name="Grisdale C.J."/>
            <person name="Hempel F."/>
            <person name="Henrissat B."/>
            <person name="Hoppner M.P."/>
            <person name="Ishida K."/>
            <person name="Kim E."/>
            <person name="Koreny L."/>
            <person name="Kroth P.G."/>
            <person name="Liu Y."/>
            <person name="Malik S.B."/>
            <person name="Maier U.G."/>
            <person name="McRose D."/>
            <person name="Mock T."/>
            <person name="Neilson J.A."/>
            <person name="Onodera N.T."/>
            <person name="Poole A.M."/>
            <person name="Pritham E.J."/>
            <person name="Richards T.A."/>
            <person name="Rocap G."/>
            <person name="Roy S.W."/>
            <person name="Sarai C."/>
            <person name="Schaack S."/>
            <person name="Shirato S."/>
            <person name="Slamovits C.H."/>
            <person name="Spencer D.F."/>
            <person name="Suzuki S."/>
            <person name="Worden A.Z."/>
            <person name="Zauner S."/>
            <person name="Barry K."/>
            <person name="Bell C."/>
            <person name="Bharti A.K."/>
            <person name="Crow J.A."/>
            <person name="Grimwood J."/>
            <person name="Kramer R."/>
            <person name="Lindquist E."/>
            <person name="Lucas S."/>
            <person name="Salamov A."/>
            <person name="McFadden G.I."/>
            <person name="Lane C.E."/>
            <person name="Keeling P.J."/>
            <person name="Gray M.W."/>
            <person name="Grigoriev I.V."/>
            <person name="Archibald J.M."/>
        </authorList>
    </citation>
    <scope>NUCLEOTIDE SEQUENCE</scope>
    <source>
        <strain evidence="2 4">CCMP2712</strain>
    </source>
</reference>
<feature type="region of interest" description="Disordered" evidence="1">
    <location>
        <begin position="254"/>
        <end position="321"/>
    </location>
</feature>
<keyword evidence="4" id="KW-1185">Reference proteome</keyword>
<evidence type="ECO:0000313" key="2">
    <source>
        <dbReference type="EMBL" id="EKX35687.1"/>
    </source>
</evidence>
<reference evidence="4" key="2">
    <citation type="submission" date="2012-11" db="EMBL/GenBank/DDBJ databases">
        <authorList>
            <person name="Kuo A."/>
            <person name="Curtis B.A."/>
            <person name="Tanifuji G."/>
            <person name="Burki F."/>
            <person name="Gruber A."/>
            <person name="Irimia M."/>
            <person name="Maruyama S."/>
            <person name="Arias M.C."/>
            <person name="Ball S.G."/>
            <person name="Gile G.H."/>
            <person name="Hirakawa Y."/>
            <person name="Hopkins J.F."/>
            <person name="Rensing S.A."/>
            <person name="Schmutz J."/>
            <person name="Symeonidi A."/>
            <person name="Elias M."/>
            <person name="Eveleigh R.J."/>
            <person name="Herman E.K."/>
            <person name="Klute M.J."/>
            <person name="Nakayama T."/>
            <person name="Obornik M."/>
            <person name="Reyes-Prieto A."/>
            <person name="Armbrust E.V."/>
            <person name="Aves S.J."/>
            <person name="Beiko R.G."/>
            <person name="Coutinho P."/>
            <person name="Dacks J.B."/>
            <person name="Durnford D.G."/>
            <person name="Fast N.M."/>
            <person name="Green B.R."/>
            <person name="Grisdale C."/>
            <person name="Hempe F."/>
            <person name="Henrissat B."/>
            <person name="Hoppner M.P."/>
            <person name="Ishida K.-I."/>
            <person name="Kim E."/>
            <person name="Koreny L."/>
            <person name="Kroth P.G."/>
            <person name="Liu Y."/>
            <person name="Malik S.-B."/>
            <person name="Maier U.G."/>
            <person name="McRose D."/>
            <person name="Mock T."/>
            <person name="Neilson J.A."/>
            <person name="Onodera N.T."/>
            <person name="Poole A.M."/>
            <person name="Pritham E.J."/>
            <person name="Richards T.A."/>
            <person name="Rocap G."/>
            <person name="Roy S.W."/>
            <person name="Sarai C."/>
            <person name="Schaack S."/>
            <person name="Shirato S."/>
            <person name="Slamovits C.H."/>
            <person name="Spencer D.F."/>
            <person name="Suzuki S."/>
            <person name="Worden A.Z."/>
            <person name="Zauner S."/>
            <person name="Barry K."/>
            <person name="Bell C."/>
            <person name="Bharti A.K."/>
            <person name="Crow J.A."/>
            <person name="Grimwood J."/>
            <person name="Kramer R."/>
            <person name="Lindquist E."/>
            <person name="Lucas S."/>
            <person name="Salamov A."/>
            <person name="McFadden G.I."/>
            <person name="Lane C.E."/>
            <person name="Keeling P.J."/>
            <person name="Gray M.W."/>
            <person name="Grigoriev I.V."/>
            <person name="Archibald J.M."/>
        </authorList>
    </citation>
    <scope>NUCLEOTIDE SEQUENCE</scope>
    <source>
        <strain evidence="4">CCMP2712</strain>
    </source>
</reference>
<feature type="region of interest" description="Disordered" evidence="1">
    <location>
        <begin position="777"/>
        <end position="871"/>
    </location>
</feature>
<evidence type="ECO:0000313" key="3">
    <source>
        <dbReference type="EnsemblProtists" id="EKX35687"/>
    </source>
</evidence>
<dbReference type="Proteomes" id="UP000011087">
    <property type="component" value="Unassembled WGS sequence"/>
</dbReference>
<gene>
    <name evidence="2" type="ORF">GUITHDRAFT_146322</name>
</gene>
<dbReference type="RefSeq" id="XP_005822667.1">
    <property type="nucleotide sequence ID" value="XM_005822610.1"/>
</dbReference>
<organism evidence="2">
    <name type="scientific">Guillardia theta (strain CCMP2712)</name>
    <name type="common">Cryptophyte</name>
    <dbReference type="NCBI Taxonomy" id="905079"/>
    <lineage>
        <taxon>Eukaryota</taxon>
        <taxon>Cryptophyceae</taxon>
        <taxon>Pyrenomonadales</taxon>
        <taxon>Geminigeraceae</taxon>
        <taxon>Guillardia</taxon>
    </lineage>
</organism>
<feature type="compositionally biased region" description="Basic and acidic residues" evidence="1">
    <location>
        <begin position="300"/>
        <end position="320"/>
    </location>
</feature>
<dbReference type="PROSITE" id="PS50096">
    <property type="entry name" value="IQ"/>
    <property type="match status" value="1"/>
</dbReference>
<feature type="compositionally biased region" description="Polar residues" evidence="1">
    <location>
        <begin position="844"/>
        <end position="861"/>
    </location>
</feature>
<dbReference type="KEGG" id="gtt:GUITHDRAFT_146322"/>
<feature type="compositionally biased region" description="Basic and acidic residues" evidence="1">
    <location>
        <begin position="254"/>
        <end position="263"/>
    </location>
</feature>
<proteinExistence type="predicted"/>
<feature type="compositionally biased region" description="Polar residues" evidence="1">
    <location>
        <begin position="889"/>
        <end position="898"/>
    </location>
</feature>
<evidence type="ECO:0000256" key="1">
    <source>
        <dbReference type="SAM" id="MobiDB-lite"/>
    </source>
</evidence>
<sequence length="1052" mass="119053">MEQEAMERENGRLRSKVIELEGELELMREMSRSRSLLPKDSLPIEGSHLGGIIMTKESKIVVLDQRKPNKYRHVKSRLIPPSSFGSLDRGVSSAPHLFGTLEEKLVREPKLFQTALAELRDKAMGLKTEKRTPRTRLQVIPGPHSYGVSKDDLNVKYPFALKKIVREGLRYLRNEFGLRFESVFDCFAYFDASGDWDVKVNDLVVGIRRLKIDLRPIDADETLRMDDWRQSLESSRMNRKSIVERAYAASGKLLQERSEEKHQSSTLTKFPPPSILHKQSKGSQGRLEADELSSSGPEDQDNKETRGGGETRGKEVESKQEQAAAILIQKRIRGMQTRASLSEIPEAGSLKLRSSSLPRERSLLQELVHQDAPTLAGRVLDPQEQEMLGQIQESRRRASKGQRNLSSSDGNAPAVRGRRLDDNVTLPMNDFSIAKTQWILTLFDYLCVRVDGQGRRTTKIGEGQVCEGIIIPDTVIYRQNTIDAWYFTDSTGRLNKKQHTKEFSTSNILSVFLAKDRLHTGSSKDTAGFEGSLASDDSKEPVAYLIELSEEQKTETYRWMDRSSLELFLRSHHKPRSGILQKYVRPNGSHNHTIRALWTPHHHKMEKCANIYEWRNQSVALSTRMSTFEGPAHFTETTQLNQFRSKEVARAAGKLISHVNSLLPSGCHVWQGSFYFKVNPCSQLVFLWTTELQVRNSFEVNPGFVSRPYNHMDERPAVCYESEMDRRRRIATALEFLDQKSFEALTKHDRKALKHLYQEKLTFEKLANLLPASPRASREQSIDFGDDSQPSSVATSKPSNLPKLKRRHLRKFFGSLEGGQEGSGWTARQELSPTSPHSAKGSARPQQESAAPTFDHLSSSLHPAKSQAKQPLSLESLAARTAKWKPSSGVINRSSGLSTPRLADHSDKRGEERVDLSPLFLCPLPSAVCLKKAQPLPARTLSVTYRQCLAILGPHAAPVLEFILSAGADKRLPPEGFLPSREYIRYVLGDNQDKEEEEKEEDVKLKWKTSQDDLIMRTLLQAQQKNLKGISISEMIKDEEFLNRNVEVCETK</sequence>
<dbReference type="PaxDb" id="55529-EKX35687"/>
<accession>L1IHV4</accession>
<feature type="region of interest" description="Disordered" evidence="1">
    <location>
        <begin position="885"/>
        <end position="910"/>
    </location>
</feature>
<dbReference type="eggNOG" id="ENOG502QWT8">
    <property type="taxonomic scope" value="Eukaryota"/>
</dbReference>
<reference evidence="3" key="3">
    <citation type="submission" date="2015-06" db="UniProtKB">
        <authorList>
            <consortium name="EnsemblProtists"/>
        </authorList>
    </citation>
    <scope>IDENTIFICATION</scope>
</reference>
<dbReference type="GeneID" id="17292417"/>
<name>L1IHV4_GUITC</name>
<feature type="compositionally biased region" description="Polar residues" evidence="1">
    <location>
        <begin position="788"/>
        <end position="799"/>
    </location>
</feature>
<dbReference type="EMBL" id="JH993086">
    <property type="protein sequence ID" value="EKX35687.1"/>
    <property type="molecule type" value="Genomic_DNA"/>
</dbReference>
<dbReference type="HOGENOM" id="CLU_290784_0_0_1"/>